<evidence type="ECO:0000259" key="2">
    <source>
        <dbReference type="PROSITE" id="PS51925"/>
    </source>
</evidence>
<feature type="domain" description="DEK-C" evidence="3">
    <location>
        <begin position="9"/>
        <end position="64"/>
    </location>
</feature>
<dbReference type="Gene3D" id="1.10.10.60">
    <property type="entry name" value="Homeodomain-like"/>
    <property type="match status" value="1"/>
</dbReference>
<dbReference type="Gene3D" id="1.10.245.10">
    <property type="entry name" value="SWIB/MDM2 domain"/>
    <property type="match status" value="1"/>
</dbReference>
<name>A0A3S5FEP3_9PLAT</name>
<dbReference type="OrthoDB" id="10251073at2759"/>
<keyword evidence="5" id="KW-1185">Reference proteome</keyword>
<dbReference type="InterPro" id="IPR014876">
    <property type="entry name" value="DEK_C"/>
</dbReference>
<dbReference type="SUPFAM" id="SSF47592">
    <property type="entry name" value="SWIB/MDM2 domain"/>
    <property type="match status" value="1"/>
</dbReference>
<dbReference type="SUPFAM" id="SSF109715">
    <property type="entry name" value="DEK C-terminal domain"/>
    <property type="match status" value="1"/>
</dbReference>
<gene>
    <name evidence="4" type="ORF">PXEA_LOCUS20119</name>
</gene>
<dbReference type="PROSITE" id="PS51998">
    <property type="entry name" value="DEK_C"/>
    <property type="match status" value="1"/>
</dbReference>
<dbReference type="Pfam" id="PF02201">
    <property type="entry name" value="SWIB"/>
    <property type="match status" value="1"/>
</dbReference>
<dbReference type="PROSITE" id="PS51925">
    <property type="entry name" value="SWIB_MDM2"/>
    <property type="match status" value="1"/>
</dbReference>
<dbReference type="CDD" id="cd10567">
    <property type="entry name" value="SWIB-MDM2_like"/>
    <property type="match status" value="1"/>
</dbReference>
<feature type="compositionally biased region" description="Basic and acidic residues" evidence="1">
    <location>
        <begin position="68"/>
        <end position="79"/>
    </location>
</feature>
<dbReference type="AlphaFoldDB" id="A0A3S5FEP3"/>
<accession>A0A3S5FEP3</accession>
<dbReference type="PANTHER" id="PTHR13844">
    <property type="entry name" value="SWI/SNF-RELATED MATRIX-ASSOCIATED ACTIN-DEPENDENT REGULATOR OF CHROMATIN SUBFAMILY D"/>
    <property type="match status" value="1"/>
</dbReference>
<dbReference type="InterPro" id="IPR036885">
    <property type="entry name" value="SWIB_MDM2_dom_sf"/>
</dbReference>
<reference evidence="4" key="1">
    <citation type="submission" date="2018-11" db="EMBL/GenBank/DDBJ databases">
        <authorList>
            <consortium name="Pathogen Informatics"/>
        </authorList>
    </citation>
    <scope>NUCLEOTIDE SEQUENCE</scope>
</reference>
<evidence type="ECO:0000313" key="4">
    <source>
        <dbReference type="EMBL" id="VEL26679.1"/>
    </source>
</evidence>
<feature type="compositionally biased region" description="Basic and acidic residues" evidence="1">
    <location>
        <begin position="109"/>
        <end position="125"/>
    </location>
</feature>
<feature type="region of interest" description="Disordered" evidence="1">
    <location>
        <begin position="68"/>
        <end position="154"/>
    </location>
</feature>
<feature type="domain" description="DM2" evidence="2">
    <location>
        <begin position="151"/>
        <end position="228"/>
    </location>
</feature>
<comment type="caution">
    <text evidence="4">The sequence shown here is derived from an EMBL/GenBank/DDBJ whole genome shotgun (WGS) entry which is preliminary data.</text>
</comment>
<sequence>MRPHMSMGSPSDSDLRARVEVILKGADLSQVTSKKVRVELQEHFNIDLSNEKGRIESIILQTLEKIQKNEKARDTENGSRKKLQQPRSDSSDSSSEDDYLDPSPKKKRKGDEELARSLHAEENGMRRRTSQTKIKSSRSSTGPRNSGGGTGFTRQLTLSEEMASYLGASELSRAELVKRFWSIAKEKNLFDPANKQFVICDGDWQNLFGLKRFRMFGIAKHLSRHIIE</sequence>
<dbReference type="InterPro" id="IPR003121">
    <property type="entry name" value="SWIB_MDM2_domain"/>
</dbReference>
<evidence type="ECO:0000256" key="1">
    <source>
        <dbReference type="SAM" id="MobiDB-lite"/>
    </source>
</evidence>
<organism evidence="4 5">
    <name type="scientific">Protopolystoma xenopodis</name>
    <dbReference type="NCBI Taxonomy" id="117903"/>
    <lineage>
        <taxon>Eukaryota</taxon>
        <taxon>Metazoa</taxon>
        <taxon>Spiralia</taxon>
        <taxon>Lophotrochozoa</taxon>
        <taxon>Platyhelminthes</taxon>
        <taxon>Monogenea</taxon>
        <taxon>Polyopisthocotylea</taxon>
        <taxon>Polystomatidea</taxon>
        <taxon>Polystomatidae</taxon>
        <taxon>Protopolystoma</taxon>
    </lineage>
</organism>
<protein>
    <submittedName>
        <fullName evidence="4">Uncharacterized protein</fullName>
    </submittedName>
</protein>
<feature type="compositionally biased region" description="Polar residues" evidence="1">
    <location>
        <begin position="131"/>
        <end position="144"/>
    </location>
</feature>
<dbReference type="InterPro" id="IPR019835">
    <property type="entry name" value="SWIB_domain"/>
</dbReference>
<evidence type="ECO:0000313" key="5">
    <source>
        <dbReference type="Proteomes" id="UP000784294"/>
    </source>
</evidence>
<proteinExistence type="predicted"/>
<dbReference type="Pfam" id="PF08766">
    <property type="entry name" value="DEK_C"/>
    <property type="match status" value="1"/>
</dbReference>
<dbReference type="EMBL" id="CAAALY010081929">
    <property type="protein sequence ID" value="VEL26679.1"/>
    <property type="molecule type" value="Genomic_DNA"/>
</dbReference>
<dbReference type="SMART" id="SM00151">
    <property type="entry name" value="SWIB"/>
    <property type="match status" value="1"/>
</dbReference>
<evidence type="ECO:0000259" key="3">
    <source>
        <dbReference type="PROSITE" id="PS51998"/>
    </source>
</evidence>
<dbReference type="Proteomes" id="UP000784294">
    <property type="component" value="Unassembled WGS sequence"/>
</dbReference>